<dbReference type="SUPFAM" id="SSF81321">
    <property type="entry name" value="Family A G protein-coupled receptor-like"/>
    <property type="match status" value="1"/>
</dbReference>
<dbReference type="PANTHER" id="PTHR24232:SF85">
    <property type="entry name" value="G-PROTEIN COUPLED RECEPTOR 4"/>
    <property type="match status" value="1"/>
</dbReference>
<dbReference type="OrthoDB" id="5961704at2759"/>
<proteinExistence type="inferred from homology"/>
<evidence type="ECO:0000256" key="9">
    <source>
        <dbReference type="RuleBase" id="RU000688"/>
    </source>
</evidence>
<protein>
    <submittedName>
        <fullName evidence="12">G-protein coupled receptor 4 G-protein coupled receptor 19</fullName>
    </submittedName>
</protein>
<comment type="similarity">
    <text evidence="9">Belongs to the G-protein coupled receptor 1 family.</text>
</comment>
<dbReference type="EMBL" id="CM015712">
    <property type="protein sequence ID" value="KAF3707886.1"/>
    <property type="molecule type" value="Genomic_DNA"/>
</dbReference>
<keyword evidence="7" id="KW-0325">Glycoprotein</keyword>
<keyword evidence="6 9" id="KW-0675">Receptor</keyword>
<feature type="transmembrane region" description="Helical" evidence="10">
    <location>
        <begin position="211"/>
        <end position="235"/>
    </location>
</feature>
<feature type="transmembrane region" description="Helical" evidence="10">
    <location>
        <begin position="70"/>
        <end position="91"/>
    </location>
</feature>
<dbReference type="Gene3D" id="1.20.1070.10">
    <property type="entry name" value="Rhodopsin 7-helix transmembrane proteins"/>
    <property type="match status" value="1"/>
</dbReference>
<dbReference type="PROSITE" id="PS50262">
    <property type="entry name" value="G_PROTEIN_RECEP_F1_2"/>
    <property type="match status" value="1"/>
</dbReference>
<dbReference type="Pfam" id="PF00001">
    <property type="entry name" value="7tm_1"/>
    <property type="match status" value="1"/>
</dbReference>
<dbReference type="PRINTS" id="PR00237">
    <property type="entry name" value="GPCRRHODOPSN"/>
</dbReference>
<evidence type="ECO:0000256" key="2">
    <source>
        <dbReference type="ARBA" id="ARBA00022692"/>
    </source>
</evidence>
<keyword evidence="13" id="KW-1185">Reference proteome</keyword>
<evidence type="ECO:0000313" key="13">
    <source>
        <dbReference type="Proteomes" id="UP000503349"/>
    </source>
</evidence>
<feature type="transmembrane region" description="Helical" evidence="10">
    <location>
        <begin position="141"/>
        <end position="164"/>
    </location>
</feature>
<dbReference type="AlphaFoldDB" id="A0A6G1R0M0"/>
<name>A0A6G1R0M0_CHAAH</name>
<reference evidence="13" key="2">
    <citation type="submission" date="2019-02" db="EMBL/GenBank/DDBJ databases">
        <title>Opniocepnalus argus Var Kimnra genome.</title>
        <authorList>
            <person name="Zhou C."/>
            <person name="Xiao S."/>
        </authorList>
    </citation>
    <scope>NUCLEOTIDE SEQUENCE [LARGE SCALE GENOMIC DNA]</scope>
</reference>
<dbReference type="PANTHER" id="PTHR24232">
    <property type="entry name" value="G-PROTEIN COUPLED RECEPTOR"/>
    <property type="match status" value="1"/>
</dbReference>
<evidence type="ECO:0000256" key="7">
    <source>
        <dbReference type="ARBA" id="ARBA00023180"/>
    </source>
</evidence>
<feature type="transmembrane region" description="Helical" evidence="10">
    <location>
        <begin position="34"/>
        <end position="58"/>
    </location>
</feature>
<feature type="transmembrane region" description="Helical" evidence="10">
    <location>
        <begin position="247"/>
        <end position="266"/>
    </location>
</feature>
<dbReference type="GO" id="GO:0004930">
    <property type="term" value="F:G protein-coupled receptor activity"/>
    <property type="evidence" value="ECO:0007669"/>
    <property type="project" value="UniProtKB-KW"/>
</dbReference>
<evidence type="ECO:0000259" key="11">
    <source>
        <dbReference type="PROSITE" id="PS50262"/>
    </source>
</evidence>
<evidence type="ECO:0000256" key="3">
    <source>
        <dbReference type="ARBA" id="ARBA00022989"/>
    </source>
</evidence>
<keyword evidence="5 10" id="KW-0472">Membrane</keyword>
<keyword evidence="3 10" id="KW-1133">Transmembrane helix</keyword>
<organism evidence="12 13">
    <name type="scientific">Channa argus</name>
    <name type="common">Northern snakehead</name>
    <name type="synonym">Ophicephalus argus</name>
    <dbReference type="NCBI Taxonomy" id="215402"/>
    <lineage>
        <taxon>Eukaryota</taxon>
        <taxon>Metazoa</taxon>
        <taxon>Chordata</taxon>
        <taxon>Craniata</taxon>
        <taxon>Vertebrata</taxon>
        <taxon>Euteleostomi</taxon>
        <taxon>Actinopterygii</taxon>
        <taxon>Neopterygii</taxon>
        <taxon>Teleostei</taxon>
        <taxon>Neoteleostei</taxon>
        <taxon>Acanthomorphata</taxon>
        <taxon>Anabantaria</taxon>
        <taxon>Anabantiformes</taxon>
        <taxon>Channoidei</taxon>
        <taxon>Channidae</taxon>
        <taxon>Channa</taxon>
    </lineage>
</organism>
<keyword evidence="4 9" id="KW-0297">G-protein coupled receptor</keyword>
<evidence type="ECO:0000256" key="1">
    <source>
        <dbReference type="ARBA" id="ARBA00004141"/>
    </source>
</evidence>
<feature type="transmembrane region" description="Helical" evidence="10">
    <location>
        <begin position="103"/>
        <end position="121"/>
    </location>
</feature>
<reference evidence="12 13" key="1">
    <citation type="submission" date="2019-02" db="EMBL/GenBank/DDBJ databases">
        <title>Opniocepnalus argus genome.</title>
        <authorList>
            <person name="Zhou C."/>
            <person name="Xiao S."/>
        </authorList>
    </citation>
    <scope>NUCLEOTIDE SEQUENCE [LARGE SCALE GENOMIC DNA]</scope>
    <source>
        <strain evidence="12">OARG1902GOOAL</strain>
        <tissue evidence="12">Muscle</tissue>
    </source>
</reference>
<keyword evidence="2 9" id="KW-0812">Transmembrane</keyword>
<dbReference type="GO" id="GO:0007200">
    <property type="term" value="P:phospholipase C-activating G protein-coupled receptor signaling pathway"/>
    <property type="evidence" value="ECO:0007669"/>
    <property type="project" value="TreeGrafter"/>
</dbReference>
<dbReference type="GO" id="GO:0035025">
    <property type="term" value="P:positive regulation of Rho protein signal transduction"/>
    <property type="evidence" value="ECO:0007669"/>
    <property type="project" value="TreeGrafter"/>
</dbReference>
<evidence type="ECO:0000256" key="5">
    <source>
        <dbReference type="ARBA" id="ARBA00023136"/>
    </source>
</evidence>
<dbReference type="InterPro" id="IPR017452">
    <property type="entry name" value="GPCR_Rhodpsn_7TM"/>
</dbReference>
<gene>
    <name evidence="12" type="ORF">EXN66_Car001059</name>
</gene>
<evidence type="ECO:0000256" key="10">
    <source>
        <dbReference type="SAM" id="Phobius"/>
    </source>
</evidence>
<feature type="transmembrane region" description="Helical" evidence="10">
    <location>
        <begin position="170"/>
        <end position="190"/>
    </location>
</feature>
<evidence type="ECO:0000256" key="6">
    <source>
        <dbReference type="ARBA" id="ARBA00023170"/>
    </source>
</evidence>
<dbReference type="InterPro" id="IPR000276">
    <property type="entry name" value="GPCR_Rhodpsn"/>
</dbReference>
<evidence type="ECO:0000256" key="8">
    <source>
        <dbReference type="ARBA" id="ARBA00023224"/>
    </source>
</evidence>
<comment type="subcellular location">
    <subcellularLocation>
        <location evidence="1">Membrane</location>
        <topology evidence="1">Multi-pass membrane protein</topology>
    </subcellularLocation>
</comment>
<keyword evidence="8 9" id="KW-0807">Transducer</keyword>
<evidence type="ECO:0000313" key="12">
    <source>
        <dbReference type="EMBL" id="KAF3707886.1"/>
    </source>
</evidence>
<dbReference type="PROSITE" id="PS00237">
    <property type="entry name" value="G_PROTEIN_RECEP_F1_1"/>
    <property type="match status" value="1"/>
</dbReference>
<dbReference type="Proteomes" id="UP000503349">
    <property type="component" value="Chromosome 1"/>
</dbReference>
<dbReference type="GO" id="GO:0005886">
    <property type="term" value="C:plasma membrane"/>
    <property type="evidence" value="ECO:0007669"/>
    <property type="project" value="TreeGrafter"/>
</dbReference>
<feature type="domain" description="G-protein coupled receptors family 1 profile" evidence="11">
    <location>
        <begin position="49"/>
        <end position="263"/>
    </location>
</feature>
<evidence type="ECO:0000256" key="4">
    <source>
        <dbReference type="ARBA" id="ARBA00023040"/>
    </source>
</evidence>
<accession>A0A6G1R0M0</accession>
<sequence length="293" mass="32786">MDDYFTNTTSQDKSFGYDNITASFYISNSNPGSYVGVVTCVIISVSLPLTLAALYAVYFLVQKDNVVPIYVINLLISDIIQLCCMIVSVAVTESTKTFKVFFYIYHFGLLTSVCFMVFIALERYLVIACPLWYRFRRTIKISVVVCVVVWAFALVYLLSVYFSYSSDFSGAELVFDVFFLVPFPLLIFFLGGTLRALSAGNRIPSDEKRRIVALVVLVLLIYTLLFLPTIIWSLADKATAKDLLSELSATFVQMSPLADSFLYVFLRKGAADKLLISLCCCRMNSNDIGTVAV</sequence>